<comment type="similarity">
    <text evidence="3">Belongs to the RNase PH family.</text>
</comment>
<dbReference type="InterPro" id="IPR027408">
    <property type="entry name" value="PNPase/RNase_PH_dom_sf"/>
</dbReference>
<accession>A0A2R5LJY9</accession>
<dbReference type="InterPro" id="IPR015847">
    <property type="entry name" value="ExoRNase_PH_dom2"/>
</dbReference>
<keyword evidence="5" id="KW-0271">Exosome</keyword>
<protein>
    <recommendedName>
        <fullName evidence="6">Ribosomal RNA-processing protein 42</fullName>
    </recommendedName>
</protein>
<dbReference type="InterPro" id="IPR036345">
    <property type="entry name" value="ExoRNase_PH_dom2_sf"/>
</dbReference>
<evidence type="ECO:0000256" key="2">
    <source>
        <dbReference type="ARBA" id="ARBA00004604"/>
    </source>
</evidence>
<evidence type="ECO:0000256" key="3">
    <source>
        <dbReference type="ARBA" id="ARBA00006678"/>
    </source>
</evidence>
<dbReference type="CDD" id="cd11367">
    <property type="entry name" value="RNase_PH_RRP42"/>
    <property type="match status" value="1"/>
</dbReference>
<evidence type="ECO:0000256" key="4">
    <source>
        <dbReference type="ARBA" id="ARBA00022490"/>
    </source>
</evidence>
<evidence type="ECO:0000256" key="6">
    <source>
        <dbReference type="ARBA" id="ARBA00042523"/>
    </source>
</evidence>
<dbReference type="PANTHER" id="PTHR11097">
    <property type="entry name" value="EXOSOME COMPLEX EXONUCLEASE RIBOSOMAL RNA PROCESSING PROTEIN"/>
    <property type="match status" value="1"/>
</dbReference>
<dbReference type="SUPFAM" id="SSF54211">
    <property type="entry name" value="Ribosomal protein S5 domain 2-like"/>
    <property type="match status" value="1"/>
</dbReference>
<evidence type="ECO:0000259" key="8">
    <source>
        <dbReference type="Pfam" id="PF03725"/>
    </source>
</evidence>
<evidence type="ECO:0000313" key="9">
    <source>
        <dbReference type="EMBL" id="MBY09738.1"/>
    </source>
</evidence>
<dbReference type="InterPro" id="IPR020568">
    <property type="entry name" value="Ribosomal_Su5_D2-typ_SF"/>
</dbReference>
<comment type="subcellular location">
    <subcellularLocation>
        <location evidence="1">Cytoplasm</location>
    </subcellularLocation>
    <subcellularLocation>
        <location evidence="2">Nucleus</location>
        <location evidence="2">Nucleolus</location>
    </subcellularLocation>
</comment>
<evidence type="ECO:0000256" key="1">
    <source>
        <dbReference type="ARBA" id="ARBA00004496"/>
    </source>
</evidence>
<feature type="domain" description="Exoribonuclease phosphorolytic" evidence="8">
    <location>
        <begin position="198"/>
        <end position="261"/>
    </location>
</feature>
<evidence type="ECO:0000256" key="5">
    <source>
        <dbReference type="ARBA" id="ARBA00022835"/>
    </source>
</evidence>
<evidence type="ECO:0000259" key="7">
    <source>
        <dbReference type="Pfam" id="PF01138"/>
    </source>
</evidence>
<dbReference type="GO" id="GO:0034475">
    <property type="term" value="P:U4 snRNA 3'-end processing"/>
    <property type="evidence" value="ECO:0007669"/>
    <property type="project" value="TreeGrafter"/>
</dbReference>
<dbReference type="InterPro" id="IPR050590">
    <property type="entry name" value="Exosome_comp_Rrp42_subfam"/>
</dbReference>
<dbReference type="InterPro" id="IPR001247">
    <property type="entry name" value="ExoRNase_PH_dom1"/>
</dbReference>
<dbReference type="GO" id="GO:0000176">
    <property type="term" value="C:nuclear exosome (RNase complex)"/>
    <property type="evidence" value="ECO:0007669"/>
    <property type="project" value="TreeGrafter"/>
</dbReference>
<dbReference type="SUPFAM" id="SSF55666">
    <property type="entry name" value="Ribonuclease PH domain 2-like"/>
    <property type="match status" value="1"/>
</dbReference>
<dbReference type="PANTHER" id="PTHR11097:SF8">
    <property type="entry name" value="EXOSOME COMPLEX COMPONENT RRP42"/>
    <property type="match status" value="1"/>
</dbReference>
<feature type="domain" description="Exoribonuclease phosphorolytic" evidence="7">
    <location>
        <begin position="31"/>
        <end position="166"/>
    </location>
</feature>
<sequence>MTDIQISEAEKTFIIHGIEENFRVDGRNCLEYRYFELETGVVTSCSGSAHVRQANTDILVGVKAELDAPEPTAPKRGRIEFYVDCTANADPEFEGRGGEELGTAISTALTQAYRAPKCLDLDSLCVVAGRQVWVLYVDVLILECGGSLLDAVSVAVKSALYDLRIPKVSVTYDENGVHEVEVSDDPFDVTSLDVSSAPCFVTLSKIGQQFVLDATQGEEVCSVGSLAVAVTETGKIVSLFKGGSGSLHPENIMDTIEVARDIGISLNRAIMEKLELEGTVKEKKTASFLN</sequence>
<dbReference type="Pfam" id="PF03725">
    <property type="entry name" value="RNase_PH_C"/>
    <property type="match status" value="1"/>
</dbReference>
<dbReference type="Pfam" id="PF01138">
    <property type="entry name" value="RNase_PH"/>
    <property type="match status" value="1"/>
</dbReference>
<dbReference type="GO" id="GO:0005730">
    <property type="term" value="C:nucleolus"/>
    <property type="evidence" value="ECO:0007669"/>
    <property type="project" value="UniProtKB-SubCell"/>
</dbReference>
<dbReference type="Gene3D" id="3.30.230.70">
    <property type="entry name" value="GHMP Kinase, N-terminal domain"/>
    <property type="match status" value="1"/>
</dbReference>
<reference evidence="9" key="1">
    <citation type="submission" date="2018-03" db="EMBL/GenBank/DDBJ databases">
        <title>The relapsing fever spirochete Borrelia turicatae persists in the highly oxidative environment of its soft-bodied tick vector.</title>
        <authorList>
            <person name="Bourret T.J."/>
            <person name="Boyle W.K."/>
            <person name="Valenzuela J.G."/>
            <person name="Oliveira F."/>
            <person name="Lopez J.E."/>
        </authorList>
    </citation>
    <scope>NUCLEOTIDE SEQUENCE</scope>
    <source>
        <strain evidence="9">Kansas strain/isolate</strain>
        <tissue evidence="9">Salivary glands</tissue>
    </source>
</reference>
<dbReference type="GO" id="GO:0071035">
    <property type="term" value="P:nuclear polyadenylation-dependent rRNA catabolic process"/>
    <property type="evidence" value="ECO:0007669"/>
    <property type="project" value="TreeGrafter"/>
</dbReference>
<dbReference type="GO" id="GO:0034476">
    <property type="term" value="P:U5 snRNA 3'-end processing"/>
    <property type="evidence" value="ECO:0007669"/>
    <property type="project" value="TreeGrafter"/>
</dbReference>
<dbReference type="GO" id="GO:0071038">
    <property type="term" value="P:TRAMP-dependent tRNA surveillance pathway"/>
    <property type="evidence" value="ECO:0007669"/>
    <property type="project" value="TreeGrafter"/>
</dbReference>
<dbReference type="EMBL" id="GGLE01005612">
    <property type="protein sequence ID" value="MBY09738.1"/>
    <property type="molecule type" value="Transcribed_RNA"/>
</dbReference>
<dbReference type="GO" id="GO:0034473">
    <property type="term" value="P:U1 snRNA 3'-end processing"/>
    <property type="evidence" value="ECO:0007669"/>
    <property type="project" value="TreeGrafter"/>
</dbReference>
<dbReference type="AlphaFoldDB" id="A0A2R5LJY9"/>
<name>A0A2R5LJY9_9ACAR</name>
<dbReference type="GO" id="GO:0000177">
    <property type="term" value="C:cytoplasmic exosome (RNase complex)"/>
    <property type="evidence" value="ECO:0007669"/>
    <property type="project" value="TreeGrafter"/>
</dbReference>
<dbReference type="GO" id="GO:0071028">
    <property type="term" value="P:nuclear mRNA surveillance"/>
    <property type="evidence" value="ECO:0007669"/>
    <property type="project" value="TreeGrafter"/>
</dbReference>
<keyword evidence="4" id="KW-0963">Cytoplasm</keyword>
<proteinExistence type="inferred from homology"/>
<dbReference type="GO" id="GO:0000467">
    <property type="term" value="P:exonucleolytic trimming to generate mature 3'-end of 5.8S rRNA from tricistronic rRNA transcript (SSU-rRNA, 5.8S rRNA, LSU-rRNA)"/>
    <property type="evidence" value="ECO:0007669"/>
    <property type="project" value="TreeGrafter"/>
</dbReference>
<dbReference type="GO" id="GO:0016075">
    <property type="term" value="P:rRNA catabolic process"/>
    <property type="evidence" value="ECO:0007669"/>
    <property type="project" value="TreeGrafter"/>
</dbReference>
<dbReference type="GO" id="GO:0035925">
    <property type="term" value="F:mRNA 3'-UTR AU-rich region binding"/>
    <property type="evidence" value="ECO:0007669"/>
    <property type="project" value="TreeGrafter"/>
</dbReference>
<organism evidence="9">
    <name type="scientific">Ornithodoros turicata</name>
    <dbReference type="NCBI Taxonomy" id="34597"/>
    <lineage>
        <taxon>Eukaryota</taxon>
        <taxon>Metazoa</taxon>
        <taxon>Ecdysozoa</taxon>
        <taxon>Arthropoda</taxon>
        <taxon>Chelicerata</taxon>
        <taxon>Arachnida</taxon>
        <taxon>Acari</taxon>
        <taxon>Parasitiformes</taxon>
        <taxon>Ixodida</taxon>
        <taxon>Ixodoidea</taxon>
        <taxon>Argasidae</taxon>
        <taxon>Ornithodorinae</taxon>
        <taxon>Ornithodoros</taxon>
    </lineage>
</organism>